<organism evidence="2 3">
    <name type="scientific">Trifolium subterraneum</name>
    <name type="common">Subterranean clover</name>
    <dbReference type="NCBI Taxonomy" id="3900"/>
    <lineage>
        <taxon>Eukaryota</taxon>
        <taxon>Viridiplantae</taxon>
        <taxon>Streptophyta</taxon>
        <taxon>Embryophyta</taxon>
        <taxon>Tracheophyta</taxon>
        <taxon>Spermatophyta</taxon>
        <taxon>Magnoliopsida</taxon>
        <taxon>eudicotyledons</taxon>
        <taxon>Gunneridae</taxon>
        <taxon>Pentapetalae</taxon>
        <taxon>rosids</taxon>
        <taxon>fabids</taxon>
        <taxon>Fabales</taxon>
        <taxon>Fabaceae</taxon>
        <taxon>Papilionoideae</taxon>
        <taxon>50 kb inversion clade</taxon>
        <taxon>NPAAA clade</taxon>
        <taxon>Hologalegina</taxon>
        <taxon>IRL clade</taxon>
        <taxon>Trifolieae</taxon>
        <taxon>Trifolium</taxon>
    </lineage>
</organism>
<name>A0A2Z6PDI1_TRISU</name>
<protein>
    <submittedName>
        <fullName evidence="2">Uncharacterized protein</fullName>
    </submittedName>
</protein>
<keyword evidence="3" id="KW-1185">Reference proteome</keyword>
<feature type="region of interest" description="Disordered" evidence="1">
    <location>
        <begin position="1"/>
        <end position="20"/>
    </location>
</feature>
<dbReference type="AlphaFoldDB" id="A0A2Z6PDI1"/>
<feature type="compositionally biased region" description="Basic and acidic residues" evidence="1">
    <location>
        <begin position="1"/>
        <end position="16"/>
    </location>
</feature>
<gene>
    <name evidence="2" type="ORF">TSUD_369110</name>
</gene>
<proteinExistence type="predicted"/>
<sequence>MDVKKEKEQGNAESSKKKERRIVTWTQEENTVIRVFGTPVARQNIPQASMTNIHSRDLALKHRHSLD</sequence>
<evidence type="ECO:0000256" key="1">
    <source>
        <dbReference type="SAM" id="MobiDB-lite"/>
    </source>
</evidence>
<evidence type="ECO:0000313" key="2">
    <source>
        <dbReference type="EMBL" id="GAU41707.1"/>
    </source>
</evidence>
<dbReference type="EMBL" id="DF973876">
    <property type="protein sequence ID" value="GAU41707.1"/>
    <property type="molecule type" value="Genomic_DNA"/>
</dbReference>
<evidence type="ECO:0000313" key="3">
    <source>
        <dbReference type="Proteomes" id="UP000242715"/>
    </source>
</evidence>
<dbReference type="Proteomes" id="UP000242715">
    <property type="component" value="Unassembled WGS sequence"/>
</dbReference>
<reference evidence="3" key="1">
    <citation type="journal article" date="2017" name="Front. Plant Sci.">
        <title>Climate Clever Clovers: New Paradigm to Reduce the Environmental Footprint of Ruminants by Breeding Low Methanogenic Forages Utilizing Haplotype Variation.</title>
        <authorList>
            <person name="Kaur P."/>
            <person name="Appels R."/>
            <person name="Bayer P.E."/>
            <person name="Keeble-Gagnere G."/>
            <person name="Wang J."/>
            <person name="Hirakawa H."/>
            <person name="Shirasawa K."/>
            <person name="Vercoe P."/>
            <person name="Stefanova K."/>
            <person name="Durmic Z."/>
            <person name="Nichols P."/>
            <person name="Revell C."/>
            <person name="Isobe S.N."/>
            <person name="Edwards D."/>
            <person name="Erskine W."/>
        </authorList>
    </citation>
    <scope>NUCLEOTIDE SEQUENCE [LARGE SCALE GENOMIC DNA]</scope>
    <source>
        <strain evidence="3">cv. Daliak</strain>
    </source>
</reference>
<accession>A0A2Z6PDI1</accession>